<proteinExistence type="predicted"/>
<dbReference type="Gene3D" id="2.115.10.20">
    <property type="entry name" value="Glycosyl hydrolase domain, family 43"/>
    <property type="match status" value="2"/>
</dbReference>
<dbReference type="EMBL" id="LECT01000048">
    <property type="protein sequence ID" value="KLU01867.1"/>
    <property type="molecule type" value="Genomic_DNA"/>
</dbReference>
<name>A0A0J1B563_RHOIS</name>
<dbReference type="STRING" id="595434.RISK_006051"/>
<sequence>MLRLCRAGINHPTNASPADNASLGNLSLCRPLGWVLRVLPFSLPFDWKVYANLKNSIRGGLKMRVLARAVCLFLLSVTFHSQASLRADDEGIEIGNRRELFVDHLLIDQLENVRLVLNRPRDEGVALRFDKPWEGPFCGYCTVIQDGDLYRLYYRGSPKAGADGNPGETYCYAESQDGIRWVKPELNLYEFQGSTKNNIVLADAAPVTHNFSPMLDTRPDVPAQERFKAIGGTMTSGLIAMVSADGIHWEKMQDEPVISSEMVPYDYMFDSQNVVFWSASEQRYLCYFRVFESGIRRICRSTSDDFVNWSAPTLMEYRHHGGKAPMEHLYTNQTHPYFRAPHLYVAVAARFMPGRQVLSESQAEAINVAPRYFKDTSDAILMTSRGGSVYDRTFLGGFIRPGIGAENWVSRTNYPALNIVPTGSEEMSVYLNQDYAQPTSHLHRYSMRLDGFTSAQAPFRGGELLTKPLTFSGNELSINFGTSAAGGVRVEIQDAVGQPVPGFTFSESVEQIGNEIDRVVRWDHGSDVASLSGKPIRLRFVIKDADLYSFRFNAR</sequence>
<organism evidence="1 2">
    <name type="scientific">Rhodopirellula islandica</name>
    <dbReference type="NCBI Taxonomy" id="595434"/>
    <lineage>
        <taxon>Bacteria</taxon>
        <taxon>Pseudomonadati</taxon>
        <taxon>Planctomycetota</taxon>
        <taxon>Planctomycetia</taxon>
        <taxon>Pirellulales</taxon>
        <taxon>Pirellulaceae</taxon>
        <taxon>Rhodopirellula</taxon>
    </lineage>
</organism>
<gene>
    <name evidence="1" type="ORF">RISK_006051</name>
</gene>
<dbReference type="InterPro" id="IPR023296">
    <property type="entry name" value="Glyco_hydro_beta-prop_sf"/>
</dbReference>
<accession>A0A0J1B563</accession>
<reference evidence="1" key="1">
    <citation type="submission" date="2015-05" db="EMBL/GenBank/DDBJ databases">
        <title>Permanent draft genome of Rhodopirellula islandicus K833.</title>
        <authorList>
            <person name="Kizina J."/>
            <person name="Richter M."/>
            <person name="Glockner F.O."/>
            <person name="Harder J."/>
        </authorList>
    </citation>
    <scope>NUCLEOTIDE SEQUENCE [LARGE SCALE GENOMIC DNA]</scope>
    <source>
        <strain evidence="1">K833</strain>
    </source>
</reference>
<dbReference type="AlphaFoldDB" id="A0A0J1B563"/>
<dbReference type="SUPFAM" id="SSF75005">
    <property type="entry name" value="Arabinanase/levansucrase/invertase"/>
    <property type="match status" value="1"/>
</dbReference>
<keyword evidence="2" id="KW-1185">Reference proteome</keyword>
<protein>
    <recommendedName>
        <fullName evidence="3">Glycosyl hydrolase family 32 N-terminal domain-containing protein</fullName>
    </recommendedName>
</protein>
<evidence type="ECO:0000313" key="1">
    <source>
        <dbReference type="EMBL" id="KLU01867.1"/>
    </source>
</evidence>
<dbReference type="PATRIC" id="fig|595434.4.peg.5748"/>
<dbReference type="Proteomes" id="UP000036367">
    <property type="component" value="Unassembled WGS sequence"/>
</dbReference>
<evidence type="ECO:0008006" key="3">
    <source>
        <dbReference type="Google" id="ProtNLM"/>
    </source>
</evidence>
<comment type="caution">
    <text evidence="1">The sequence shown here is derived from an EMBL/GenBank/DDBJ whole genome shotgun (WGS) entry which is preliminary data.</text>
</comment>
<evidence type="ECO:0000313" key="2">
    <source>
        <dbReference type="Proteomes" id="UP000036367"/>
    </source>
</evidence>